<reference evidence="1" key="1">
    <citation type="submission" date="2023-01" db="EMBL/GenBank/DDBJ databases">
        <title>Draft genome sequence of Nocardiopsis sp. LSu2-4 isolated from halophytes.</title>
        <authorList>
            <person name="Duangmal K."/>
            <person name="Chantavorakit T."/>
        </authorList>
    </citation>
    <scope>NUCLEOTIDE SEQUENCE</scope>
    <source>
        <strain evidence="1">LSu2-4</strain>
    </source>
</reference>
<evidence type="ECO:0000313" key="1">
    <source>
        <dbReference type="EMBL" id="MDA2808960.1"/>
    </source>
</evidence>
<accession>A0ABT4TW91</accession>
<keyword evidence="2" id="KW-1185">Reference proteome</keyword>
<organism evidence="1 2">
    <name type="scientific">Nocardiopsis suaedae</name>
    <dbReference type="NCBI Taxonomy" id="3018444"/>
    <lineage>
        <taxon>Bacteria</taxon>
        <taxon>Bacillati</taxon>
        <taxon>Actinomycetota</taxon>
        <taxon>Actinomycetes</taxon>
        <taxon>Streptosporangiales</taxon>
        <taxon>Nocardiopsidaceae</taxon>
        <taxon>Nocardiopsis</taxon>
    </lineage>
</organism>
<evidence type="ECO:0000313" key="2">
    <source>
        <dbReference type="Proteomes" id="UP001165685"/>
    </source>
</evidence>
<dbReference type="Proteomes" id="UP001165685">
    <property type="component" value="Unassembled WGS sequence"/>
</dbReference>
<dbReference type="RefSeq" id="WP_270681545.1">
    <property type="nucleotide sequence ID" value="NZ_JAQFWP010000122.1"/>
</dbReference>
<proteinExistence type="predicted"/>
<sequence>MGARLTGLFTQTPEIALFTALAAGYAVGRIPFGTIRPGGIRGTLLAALVILAAGHPRCWSGGTC</sequence>
<protein>
    <submittedName>
        <fullName evidence="1">Uncharacterized protein</fullName>
    </submittedName>
</protein>
<gene>
    <name evidence="1" type="ORF">O4U47_30930</name>
</gene>
<name>A0ABT4TW91_9ACTN</name>
<dbReference type="EMBL" id="JAQFWP010000122">
    <property type="protein sequence ID" value="MDA2808960.1"/>
    <property type="molecule type" value="Genomic_DNA"/>
</dbReference>
<comment type="caution">
    <text evidence="1">The sequence shown here is derived from an EMBL/GenBank/DDBJ whole genome shotgun (WGS) entry which is preliminary data.</text>
</comment>